<dbReference type="STRING" id="29466.GCA_002005185_00074"/>
<comment type="caution">
    <text evidence="1">The sequence shown here is derived from an EMBL/GenBank/DDBJ whole genome shotgun (WGS) entry which is preliminary data.</text>
</comment>
<dbReference type="AlphaFoldDB" id="A0A100YNI0"/>
<dbReference type="Pfam" id="PF11694">
    <property type="entry name" value="DUF3290"/>
    <property type="match status" value="1"/>
</dbReference>
<protein>
    <submittedName>
        <fullName evidence="1">DUF3290 family protein</fullName>
    </submittedName>
</protein>
<accession>A0A100YNI0</accession>
<gene>
    <name evidence="1" type="ORF">KHZ90_09455</name>
</gene>
<proteinExistence type="predicted"/>
<dbReference type="Proteomes" id="UP000778864">
    <property type="component" value="Unassembled WGS sequence"/>
</dbReference>
<evidence type="ECO:0000313" key="2">
    <source>
        <dbReference type="Proteomes" id="UP000778864"/>
    </source>
</evidence>
<organism evidence="1 2">
    <name type="scientific">Veillonella parvula</name>
    <name type="common">Staphylococcus parvulus</name>
    <dbReference type="NCBI Taxonomy" id="29466"/>
    <lineage>
        <taxon>Bacteria</taxon>
        <taxon>Bacillati</taxon>
        <taxon>Bacillota</taxon>
        <taxon>Negativicutes</taxon>
        <taxon>Veillonellales</taxon>
        <taxon>Veillonellaceae</taxon>
        <taxon>Veillonella</taxon>
    </lineage>
</organism>
<reference evidence="1" key="1">
    <citation type="submission" date="2021-02" db="EMBL/GenBank/DDBJ databases">
        <title>Infant gut strain persistence is associated with maternal origin, phylogeny, and functional potential including surface adhesion and iron acquisition.</title>
        <authorList>
            <person name="Lou Y.C."/>
        </authorList>
    </citation>
    <scope>NUCLEOTIDE SEQUENCE</scope>
    <source>
        <strain evidence="1">L3_108_031G1_dasL3_108_031G1_concoct_20</strain>
    </source>
</reference>
<sequence length="153" mass="17612">MDFYTLAYVESQAVIGQTWGFIIIVAVLLALLILGVQVLRNGFTSRYRDLMIILSLIVVFFLGLEYQEYNRMKTYSEDSSRMAQFLHSFSSDRSVPSDQLAVNSLKIRNGMILKVSDAYYEVQFNPEFSTYTITRVYKVSPIDRIHDKADTLP</sequence>
<dbReference type="RefSeq" id="WP_021148487.1">
    <property type="nucleotide sequence ID" value="NZ_CABFMP010000010.1"/>
</dbReference>
<name>A0A100YNI0_VEIPA</name>
<dbReference type="EMBL" id="JAGZMU010000007">
    <property type="protein sequence ID" value="MBS4893984.1"/>
    <property type="molecule type" value="Genomic_DNA"/>
</dbReference>
<dbReference type="InterPro" id="IPR021707">
    <property type="entry name" value="DUF3290"/>
</dbReference>
<evidence type="ECO:0000313" key="1">
    <source>
        <dbReference type="EMBL" id="MBS4893984.1"/>
    </source>
</evidence>